<reference evidence="9" key="1">
    <citation type="submission" date="2022-07" db="EMBL/GenBank/DDBJ databases">
        <authorList>
            <person name="Trinca V."/>
            <person name="Uliana J.V.C."/>
            <person name="Torres T.T."/>
            <person name="Ward R.J."/>
            <person name="Monesi N."/>
        </authorList>
    </citation>
    <scope>NUCLEOTIDE SEQUENCE</scope>
    <source>
        <strain evidence="9">HSMRA1968</strain>
        <tissue evidence="9">Whole embryos</tissue>
    </source>
</reference>
<dbReference type="PANTHER" id="PTHR39072">
    <property type="entry name" value="RE48511P"/>
    <property type="match status" value="1"/>
</dbReference>
<feature type="compositionally biased region" description="Low complexity" evidence="5">
    <location>
        <begin position="1425"/>
        <end position="1438"/>
    </location>
</feature>
<feature type="region of interest" description="Disordered" evidence="5">
    <location>
        <begin position="1122"/>
        <end position="1143"/>
    </location>
</feature>
<feature type="region of interest" description="Disordered" evidence="5">
    <location>
        <begin position="1419"/>
        <end position="1533"/>
    </location>
</feature>
<protein>
    <submittedName>
        <fullName evidence="9">63 kDa sperm flagellar membrane protein</fullName>
    </submittedName>
</protein>
<feature type="region of interest" description="Disordered" evidence="5">
    <location>
        <begin position="1937"/>
        <end position="1984"/>
    </location>
</feature>
<dbReference type="InterPro" id="IPR000152">
    <property type="entry name" value="EGF-type_Asp/Asn_hydroxyl_site"/>
</dbReference>
<dbReference type="SUPFAM" id="SSF82671">
    <property type="entry name" value="SEA domain"/>
    <property type="match status" value="1"/>
</dbReference>
<dbReference type="SMART" id="SM00181">
    <property type="entry name" value="EGF"/>
    <property type="match status" value="3"/>
</dbReference>
<evidence type="ECO:0000256" key="5">
    <source>
        <dbReference type="SAM" id="MobiDB-lite"/>
    </source>
</evidence>
<dbReference type="GO" id="GO:0005509">
    <property type="term" value="F:calcium ion binding"/>
    <property type="evidence" value="ECO:0007669"/>
    <property type="project" value="InterPro"/>
</dbReference>
<feature type="domain" description="EGF-like" evidence="8">
    <location>
        <begin position="2563"/>
        <end position="2598"/>
    </location>
</feature>
<dbReference type="Proteomes" id="UP001151699">
    <property type="component" value="Chromosome B"/>
</dbReference>
<comment type="caution">
    <text evidence="9">The sequence shown here is derived from an EMBL/GenBank/DDBJ whole genome shotgun (WGS) entry which is preliminary data.</text>
</comment>
<feature type="region of interest" description="Disordered" evidence="5">
    <location>
        <begin position="2912"/>
        <end position="2934"/>
    </location>
</feature>
<evidence type="ECO:0000256" key="3">
    <source>
        <dbReference type="ARBA" id="ARBA00023157"/>
    </source>
</evidence>
<feature type="compositionally biased region" description="Low complexity" evidence="5">
    <location>
        <begin position="2682"/>
        <end position="2693"/>
    </location>
</feature>
<dbReference type="CDD" id="cd00054">
    <property type="entry name" value="EGF_CA"/>
    <property type="match status" value="1"/>
</dbReference>
<keyword evidence="9" id="KW-0282">Flagellum</keyword>
<feature type="region of interest" description="Disordered" evidence="5">
    <location>
        <begin position="2655"/>
        <end position="2693"/>
    </location>
</feature>
<feature type="region of interest" description="Disordered" evidence="5">
    <location>
        <begin position="2286"/>
        <end position="2306"/>
    </location>
</feature>
<keyword evidence="10" id="KW-1185">Reference proteome</keyword>
<feature type="transmembrane region" description="Helical" evidence="6">
    <location>
        <begin position="2603"/>
        <end position="2628"/>
    </location>
</feature>
<evidence type="ECO:0000313" key="10">
    <source>
        <dbReference type="Proteomes" id="UP001151699"/>
    </source>
</evidence>
<dbReference type="SMART" id="SM00179">
    <property type="entry name" value="EGF_CA"/>
    <property type="match status" value="1"/>
</dbReference>
<keyword evidence="6" id="KW-0472">Membrane</keyword>
<dbReference type="InterPro" id="IPR018097">
    <property type="entry name" value="EGF_Ca-bd_CS"/>
</dbReference>
<keyword evidence="6" id="KW-1133">Transmembrane helix</keyword>
<feature type="domain" description="SEA" evidence="7">
    <location>
        <begin position="2377"/>
        <end position="2509"/>
    </location>
</feature>
<gene>
    <name evidence="9" type="primary">SP63_0</name>
    <name evidence="9" type="ORF">Bhyg_09356</name>
</gene>
<evidence type="ECO:0000259" key="8">
    <source>
        <dbReference type="PROSITE" id="PS50026"/>
    </source>
</evidence>
<feature type="compositionally biased region" description="Basic and acidic residues" evidence="5">
    <location>
        <begin position="1948"/>
        <end position="1957"/>
    </location>
</feature>
<dbReference type="InterPro" id="IPR036364">
    <property type="entry name" value="SEA_dom_sf"/>
</dbReference>
<evidence type="ECO:0000256" key="6">
    <source>
        <dbReference type="SAM" id="Phobius"/>
    </source>
</evidence>
<dbReference type="PRINTS" id="PR01217">
    <property type="entry name" value="PRICHEXTENSN"/>
</dbReference>
<feature type="region of interest" description="Disordered" evidence="5">
    <location>
        <begin position="2839"/>
        <end position="2864"/>
    </location>
</feature>
<dbReference type="InterPro" id="IPR000082">
    <property type="entry name" value="SEA_dom"/>
</dbReference>
<dbReference type="SUPFAM" id="SSF57184">
    <property type="entry name" value="Growth factor receptor domain"/>
    <property type="match status" value="1"/>
</dbReference>
<feature type="compositionally biased region" description="Pro residues" evidence="5">
    <location>
        <begin position="1453"/>
        <end position="1529"/>
    </location>
</feature>
<dbReference type="InterPro" id="IPR049883">
    <property type="entry name" value="NOTCH1_EGF-like"/>
</dbReference>
<organism evidence="9 10">
    <name type="scientific">Pseudolycoriella hygida</name>
    <dbReference type="NCBI Taxonomy" id="35572"/>
    <lineage>
        <taxon>Eukaryota</taxon>
        <taxon>Metazoa</taxon>
        <taxon>Ecdysozoa</taxon>
        <taxon>Arthropoda</taxon>
        <taxon>Hexapoda</taxon>
        <taxon>Insecta</taxon>
        <taxon>Pterygota</taxon>
        <taxon>Neoptera</taxon>
        <taxon>Endopterygota</taxon>
        <taxon>Diptera</taxon>
        <taxon>Nematocera</taxon>
        <taxon>Sciaroidea</taxon>
        <taxon>Sciaridae</taxon>
        <taxon>Pseudolycoriella</taxon>
    </lineage>
</organism>
<keyword evidence="9" id="KW-0966">Cell projection</keyword>
<evidence type="ECO:0000313" key="9">
    <source>
        <dbReference type="EMBL" id="KAJ6644387.1"/>
    </source>
</evidence>
<feature type="compositionally biased region" description="Basic and acidic residues" evidence="5">
    <location>
        <begin position="2670"/>
        <end position="2681"/>
    </location>
</feature>
<dbReference type="PROSITE" id="PS50026">
    <property type="entry name" value="EGF_3"/>
    <property type="match status" value="2"/>
</dbReference>
<dbReference type="InterPro" id="IPR001881">
    <property type="entry name" value="EGF-like_Ca-bd_dom"/>
</dbReference>
<dbReference type="Gene3D" id="2.10.25.10">
    <property type="entry name" value="Laminin"/>
    <property type="match status" value="1"/>
</dbReference>
<feature type="compositionally biased region" description="Low complexity" evidence="5">
    <location>
        <begin position="2030"/>
        <end position="2040"/>
    </location>
</feature>
<dbReference type="PROSITE" id="PS01187">
    <property type="entry name" value="EGF_CA"/>
    <property type="match status" value="1"/>
</dbReference>
<feature type="region of interest" description="Disordered" evidence="5">
    <location>
        <begin position="2023"/>
        <end position="2043"/>
    </location>
</feature>
<dbReference type="PROSITE" id="PS00022">
    <property type="entry name" value="EGF_1"/>
    <property type="match status" value="1"/>
</dbReference>
<dbReference type="SUPFAM" id="SSF57196">
    <property type="entry name" value="EGF/Laminin"/>
    <property type="match status" value="1"/>
</dbReference>
<evidence type="ECO:0000256" key="2">
    <source>
        <dbReference type="ARBA" id="ARBA00022737"/>
    </source>
</evidence>
<evidence type="ECO:0000256" key="4">
    <source>
        <dbReference type="PROSITE-ProRule" id="PRU00076"/>
    </source>
</evidence>
<dbReference type="OrthoDB" id="10040649at2759"/>
<keyword evidence="1 4" id="KW-0245">EGF-like domain</keyword>
<evidence type="ECO:0000259" key="7">
    <source>
        <dbReference type="PROSITE" id="PS50024"/>
    </source>
</evidence>
<name>A0A9Q0N724_9DIPT</name>
<sequence length="2965" mass="329120">MPMFRKNEFNVQPTKALRPDGSDVTTVLLVDNNNRSSHGRFLNVKPAVGLLTSTARTSSSIHRDRGKLSLYKATNSSTFLLNKIINIFNIDNGRAMGFGLYMMDGSGSGDEARYNLATRIMSNGVEVIVAGDKSTLPGEPNVLRVLPSSHYKQTTMPASTLKGDHMVMMLPDDLEIEEFSSSLYDLNKFVTRTCLTTYTFLTTYLQDGTTTIESREKVISNTATEERNLLKISPTPTAGLTFTQTPKLAIGTFQTTYTYLNTIFDGDQPIVLTSKHTVTNTITAPDDYLSLLQPSESVTAIHDTNTYYSTVALTKTVHDDDQTKLISTDTIFTQIVITESLPSKMTSVMTSYVAFDVDDSLSNDLKDLATTDVVKTYYVTYTYLNTLIDNGSAIVRTNVSTSSDIVTEKLYLYSKRTEAVQSTKPPQIIDTKPSKPFDSINIFATKTYLTTFTYFTTLLQVNSNDRQGSSTVVDSHTNIVENVITESLPNSLFPTESLASYYAAVQTAKNPKGIVTIATLLEGQTLEVTAVAPSEPIQMSSTVATFVDKFVEEDDEDNTISDNVSAESIQSASTVEGPENNKIEKIDNKVSDLIGSFNLNAFGPMFNALTGLIQNNFALNSNERNSTNRNGRNETNVVRDANGENIVPAALSDISGRNPIYIPVGDIADEDIEGAESRNKNRPLPHLNSFVPPSLPSVKWINDNEKLSQELVIGKPSPLLSGIPISPGDVITANSDVIIGRPVGSSPRIPLHSDLDDHLCLDPPPVPTFGHHTNNVRDSIPLQSIQTESYIGPPPPLQQNPKNRMNFHKNQIHESHRPAIIPFNKIHNDRGVPKQNQQEVRLSSSKNILPNSFRHPSPLKPQINYQHKPPNIPLIQSIEHPPQHNRHQPKFQQQFYSQYQPQPQPLPNPPLPPNIHPLKQDTLYEIQQIPEVFSTDLPPVRVLEYPHRSIEPSIHIPQISIFSPLPDIQQSTGQSLLVNLQPSQIANIIIPHGSTTALIYGGANELHKNGQYFDEPSPYHDADINLFYSSKPNKTSVDVINVDVPHNHQNHVNIQPHKPILANHEINIDANVLSQDVDLHAPPIKFTLKEEQPSVIVSPHFDHERINGYVDYGTVADNIVSSSKHQPNEQRPVTPQNPTTSNDLPDLFNQQSNYVAPPYNHQNFNRYPNHHPIDQSGDHVTENNPFPSNNVHNGKNYYQQSPPNVIEYEAAPPSRQRQRPNVVKLNEVNAKPQTPQFYQQYYPQQHPTRPAFTNPFIHSNTPPQSIRPVPGKIVHYDHQPGTYQKPVYINLHEHVGNGGSLSHAPSVKDVLVDEHKDDDYANEEGEVIQESNSVPVVPGQKPKDVFDVGQPTSSPKTMFYEIYHPSSNSGSEENLNTQTERNSIWNVSGTGNTNLGTVEIKKPIRFPTAPPAILINELIPDNINPPTQSHVPSTTPHTTPSPPRAPPTIQRAPPTPPRAPPTPPRAPSTPPRAPPTPPRAPPTPPRAPSTPPRVPSTPPRAPPTPPRAPPTPPHAAQTPPTPIHAPPHTPLHAPSIHENRVEFVNRRRPIIPLHPLDSLPIHSNHGNTNGIIYDATNELVPNKHKIVEPRPSLQPPHRMAHQPVNIPRPSLEPPTQGPSMNPFVISKNTIGFNKNRLQISMPIDAIGLDSLPNVGQTEEPFNPQYTSTAKGNPFVTRPPIPSTSLATIKTTTLASTTESIKVQTTTTSPSTTAVATTTKKQVQKVRFGTQTTQNAVSKIEISLNTGEITTKKPTVNYAAAAEKESTGGILHIQESLNPHNFGAVNENSSPNHHHHTHNYPDYEDNVQQHQDNFKLDYPEPSIDMMPPPPTTYHENLAPTSTEEVMGLSPPPLPTNEVLTEPSNVSTLPPFTHLLNATTQHGFRGTHRPYKYETIYRGPHDSETTTIRTRTRGTTNKPYQPITRATFKPIPLLDESETNSGLRVQKPPRIYENHRRPDIQPTPSASKISENFIPSPPPPIGQESHVQIQPNTTRYEGHNRQYTHLNTKYKLPSDILILGTEPSTLEDQMPSSSSSTTSLPTRRTHVTHVTHVLPHKEYETIASTPITSEKTTVTNTEKYVTEIDQSVNSNEPLPRSRTKSPPVILPTKYITNTKTLTVTTTKTTVIRSQGITTTMTLTLIKTSTVLDTITHTISHTLVQPTTIVATSLMEDDKIVATSTVQEVPPYSHYPSFPGQETMIYGDNSEPHPTFLEDEANLDEFIINYDDEIQVKKSPNPNQHQNVSKLGDNDSIFVVMTDQKQPSIININPSMIDKPHRINAMSEDDKLNEINDDASDSNNDDAVNRDEDDMTRDVNHVLLGGILIASPPQSDKPKMFTASECRPDCKAARNELCQKIEGQMKCVCRPGFARMFPDRPCKPTYTYTINLPLVRHGKEKLKFEEALTKSTSPKYTHLSSVVHDGLDRMVMQSDLRDIYHGVHLIEFKNGSTHRHPEDQQADGNGITSVFYLQLSDNYDDMRLLDIFHKYLRNNNYSLGGTDLYSSHALVNDMTATDFDECVNTNTKFNDCSEDAHCFNLRGTYTCSCKEGFADLSSNPIYPGRICSAELIGCEKCNYHGTCYSRGDDQMLCECFQWYAGNNCHVNLKVMLIALITFGLILFLLLLICLILTCCKRKRPNNRTLVGMGLVSNKLVANQRTMDRRAMIPETSSETSDDTHTLPYDRNKQNQLNKNRQNSSSLSLNKKFTIATQNSPPGAGHSTLGMEQKDRSLTVMIPRAKYHPAAPPPPPIVVATTRYNVDPAPSVCSTTEAKLLSYLDASPSATTDHPRKKSTTNPLNKHGALNTTSTGALISAGFEVSATVGTENDLFEKIWLYNKLKSDNDPGFQQLQDKSVKSDDVDSRHPDAKTEVASTITHGNDEKLLASPMGEWMDIDTHNEMTMSEARSYYETTIQPSTKTFRQATGSNKAPSRNNEEANTMAERDLGSTFLLPHTHLYKPDRGSDISGFDSL</sequence>
<feature type="compositionally biased region" description="Polar residues" evidence="5">
    <location>
        <begin position="2788"/>
        <end position="2797"/>
    </location>
</feature>
<dbReference type="PROSITE" id="PS00010">
    <property type="entry name" value="ASX_HYDROXYL"/>
    <property type="match status" value="1"/>
</dbReference>
<feature type="compositionally biased region" description="Basic and acidic residues" evidence="5">
    <location>
        <begin position="2847"/>
        <end position="2863"/>
    </location>
</feature>
<feature type="compositionally biased region" description="Polar residues" evidence="5">
    <location>
        <begin position="2912"/>
        <end position="2926"/>
    </location>
</feature>
<dbReference type="PANTHER" id="PTHR39072:SF2">
    <property type="match status" value="1"/>
</dbReference>
<comment type="caution">
    <text evidence="4">Lacks conserved residue(s) required for the propagation of feature annotation.</text>
</comment>
<feature type="domain" description="EGF-like" evidence="8">
    <location>
        <begin position="2511"/>
        <end position="2552"/>
    </location>
</feature>
<dbReference type="InterPro" id="IPR000742">
    <property type="entry name" value="EGF"/>
</dbReference>
<evidence type="ECO:0000256" key="1">
    <source>
        <dbReference type="ARBA" id="ARBA00022536"/>
    </source>
</evidence>
<keyword evidence="6" id="KW-0812">Transmembrane</keyword>
<dbReference type="InterPro" id="IPR009030">
    <property type="entry name" value="Growth_fac_rcpt_cys_sf"/>
</dbReference>
<keyword evidence="2" id="KW-0677">Repeat</keyword>
<dbReference type="EMBL" id="WJQU01000002">
    <property type="protein sequence ID" value="KAJ6644387.1"/>
    <property type="molecule type" value="Genomic_DNA"/>
</dbReference>
<accession>A0A9Q0N724</accession>
<dbReference type="Pfam" id="PF07645">
    <property type="entry name" value="EGF_CA"/>
    <property type="match status" value="1"/>
</dbReference>
<dbReference type="PROSITE" id="PS50024">
    <property type="entry name" value="SEA"/>
    <property type="match status" value="1"/>
</dbReference>
<keyword evidence="3 4" id="KW-1015">Disulfide bond</keyword>
<keyword evidence="9" id="KW-0969">Cilium</keyword>
<feature type="compositionally biased region" description="Acidic residues" evidence="5">
    <location>
        <begin position="2288"/>
        <end position="2297"/>
    </location>
</feature>
<feature type="disulfide bond" evidence="4">
    <location>
        <begin position="2588"/>
        <end position="2597"/>
    </location>
</feature>
<proteinExistence type="predicted"/>
<feature type="region of interest" description="Disordered" evidence="5">
    <location>
        <begin position="2774"/>
        <end position="2797"/>
    </location>
</feature>